<dbReference type="PRINTS" id="PR00081">
    <property type="entry name" value="GDHRDH"/>
</dbReference>
<proteinExistence type="inferred from homology"/>
<dbReference type="InterPro" id="IPR002347">
    <property type="entry name" value="SDR_fam"/>
</dbReference>
<feature type="domain" description="Ketoreductase" evidence="2">
    <location>
        <begin position="3"/>
        <end position="181"/>
    </location>
</feature>
<comment type="caution">
    <text evidence="3">The sequence shown here is derived from an EMBL/GenBank/DDBJ whole genome shotgun (WGS) entry which is preliminary data.</text>
</comment>
<gene>
    <name evidence="3" type="ORF">LHJ74_13945</name>
</gene>
<reference evidence="3 4" key="1">
    <citation type="submission" date="2021-10" db="EMBL/GenBank/DDBJ databases">
        <title>Streptomyces gossypii sp. nov., isolated from soil collected from cotton field.</title>
        <authorList>
            <person name="Ge X."/>
            <person name="Chen X."/>
            <person name="Liu W."/>
        </authorList>
    </citation>
    <scope>NUCLEOTIDE SEQUENCE [LARGE SCALE GENOMIC DNA]</scope>
    <source>
        <strain evidence="3 4">N2-109</strain>
    </source>
</reference>
<dbReference type="CDD" id="cd05233">
    <property type="entry name" value="SDR_c"/>
    <property type="match status" value="1"/>
</dbReference>
<name>A0ABT2JSY0_9ACTN</name>
<dbReference type="PRINTS" id="PR00080">
    <property type="entry name" value="SDRFAMILY"/>
</dbReference>
<dbReference type="Gene3D" id="3.40.50.720">
    <property type="entry name" value="NAD(P)-binding Rossmann-like Domain"/>
    <property type="match status" value="1"/>
</dbReference>
<dbReference type="PROSITE" id="PS00061">
    <property type="entry name" value="ADH_SHORT"/>
    <property type="match status" value="1"/>
</dbReference>
<evidence type="ECO:0000313" key="3">
    <source>
        <dbReference type="EMBL" id="MCT2590998.1"/>
    </source>
</evidence>
<dbReference type="Proteomes" id="UP001156389">
    <property type="component" value="Unassembled WGS sequence"/>
</dbReference>
<dbReference type="InterPro" id="IPR020904">
    <property type="entry name" value="Sc_DH/Rdtase_CS"/>
</dbReference>
<dbReference type="PANTHER" id="PTHR42760:SF40">
    <property type="entry name" value="3-OXOACYL-[ACYL-CARRIER-PROTEIN] REDUCTASE, CHLOROPLASTIC"/>
    <property type="match status" value="1"/>
</dbReference>
<protein>
    <submittedName>
        <fullName evidence="3">SDR family oxidoreductase</fullName>
    </submittedName>
</protein>
<comment type="similarity">
    <text evidence="1">Belongs to the short-chain dehydrogenases/reductases (SDR) family.</text>
</comment>
<dbReference type="InterPro" id="IPR057326">
    <property type="entry name" value="KR_dom"/>
</dbReference>
<accession>A0ABT2JSY0</accession>
<dbReference type="RefSeq" id="WP_260218326.1">
    <property type="nucleotide sequence ID" value="NZ_JAJAGO010000006.1"/>
</dbReference>
<dbReference type="Pfam" id="PF13561">
    <property type="entry name" value="adh_short_C2"/>
    <property type="match status" value="1"/>
</dbReference>
<evidence type="ECO:0000259" key="2">
    <source>
        <dbReference type="SMART" id="SM00822"/>
    </source>
</evidence>
<dbReference type="PANTHER" id="PTHR42760">
    <property type="entry name" value="SHORT-CHAIN DEHYDROGENASES/REDUCTASES FAMILY MEMBER"/>
    <property type="match status" value="1"/>
</dbReference>
<keyword evidence="4" id="KW-1185">Reference proteome</keyword>
<sequence length="241" mass="25210">MSRTVLVTGGGTGIGRAVAAAFAAGGDHVVITGRRAEVLHHTAKEIGPLVTALPCDATDPDQLQDLRGRLPDTVHVLVNNAGGNRDLGAAPTADLRLLAERWRANLDANLLAAVLTTAAVDQLLTDGGAVVNVGSFAADRGAGSYGASKAAMNTWNIALARQFGPRGVTCNVVAPGYVEDTEFFGDRRSEQFRRDRVAETLVGRAGRTEDVAEVVRFLASPAARHITGQVLRVDGGVIPTR</sequence>
<organism evidence="3 4">
    <name type="scientific">Streptomyces gossypii</name>
    <dbReference type="NCBI Taxonomy" id="2883101"/>
    <lineage>
        <taxon>Bacteria</taxon>
        <taxon>Bacillati</taxon>
        <taxon>Actinomycetota</taxon>
        <taxon>Actinomycetes</taxon>
        <taxon>Kitasatosporales</taxon>
        <taxon>Streptomycetaceae</taxon>
        <taxon>Streptomyces</taxon>
    </lineage>
</organism>
<evidence type="ECO:0000313" key="4">
    <source>
        <dbReference type="Proteomes" id="UP001156389"/>
    </source>
</evidence>
<dbReference type="SUPFAM" id="SSF51735">
    <property type="entry name" value="NAD(P)-binding Rossmann-fold domains"/>
    <property type="match status" value="1"/>
</dbReference>
<evidence type="ECO:0000256" key="1">
    <source>
        <dbReference type="ARBA" id="ARBA00006484"/>
    </source>
</evidence>
<dbReference type="InterPro" id="IPR036291">
    <property type="entry name" value="NAD(P)-bd_dom_sf"/>
</dbReference>
<dbReference type="SMART" id="SM00822">
    <property type="entry name" value="PKS_KR"/>
    <property type="match status" value="1"/>
</dbReference>
<dbReference type="EMBL" id="JAJAGO010000006">
    <property type="protein sequence ID" value="MCT2590998.1"/>
    <property type="molecule type" value="Genomic_DNA"/>
</dbReference>